<keyword evidence="5" id="KW-0157">Chromophore</keyword>
<accession>Q4GWU3</accession>
<feature type="signal peptide" evidence="6">
    <location>
        <begin position="1"/>
        <end position="17"/>
    </location>
</feature>
<dbReference type="GO" id="GO:0009765">
    <property type="term" value="P:photosynthesis, light harvesting"/>
    <property type="evidence" value="ECO:0007669"/>
    <property type="project" value="InterPro"/>
</dbReference>
<comment type="subcellular location">
    <subcellularLocation>
        <location evidence="1">Plastid</location>
        <location evidence="1">Chloroplast</location>
    </subcellularLocation>
</comment>
<dbReference type="AlphaFoldDB" id="Q4GWU3"/>
<evidence type="ECO:0000256" key="6">
    <source>
        <dbReference type="SAM" id="SignalP"/>
    </source>
</evidence>
<reference evidence="7" key="1">
    <citation type="journal article" date="2006" name="Gene">
        <title>Distinctive organization of genes for light-harvesting proteins in the cryptophyte alga Rhodomonas.</title>
        <authorList>
            <person name="Broughton M.J."/>
            <person name="Howe C.J."/>
            <person name="Hiller R.G."/>
        </authorList>
    </citation>
    <scope>NUCLEOTIDE SEQUENCE</scope>
    <source>
        <strain evidence="7">CS24</strain>
    </source>
</reference>
<name>Q4GWU3_RHDS2</name>
<dbReference type="GO" id="GO:0016168">
    <property type="term" value="F:chlorophyll binding"/>
    <property type="evidence" value="ECO:0007669"/>
    <property type="project" value="UniProtKB-KW"/>
</dbReference>
<dbReference type="Gene3D" id="1.10.3460.10">
    <property type="entry name" value="Chlorophyll a/b binding protein domain"/>
    <property type="match status" value="1"/>
</dbReference>
<sequence>MYKPVIVAAALCASASAFAPAAGPGLMRASARPMALSGLRMQTAEDSELAAAKASLDANLGEGFQPKGQSQGPEPGFDPLGFADSIEKLRIYREAELKHGRLAMLAALGWPVAEFLNGPISKAMGAKSFLFYATKIQKRAGFRATMAALGAEDLTGIDIDGDGQVGAPKMLAEDNYMPGDLGFDPLGLYKGKSAEWKRDMQLKELNNGRLAMIAITGYAFNEAATKVSVVKSLGL</sequence>
<dbReference type="InterPro" id="IPR022796">
    <property type="entry name" value="Chloroa_b-bind"/>
</dbReference>
<evidence type="ECO:0000256" key="3">
    <source>
        <dbReference type="ARBA" id="ARBA00022531"/>
    </source>
</evidence>
<organism evidence="7">
    <name type="scientific">Rhodomonas sp. (strain CS 24)</name>
    <name type="common">Chroomonas sp. (strain CS24)</name>
    <dbReference type="NCBI Taxonomy" id="79257"/>
    <lineage>
        <taxon>Eukaryota</taxon>
        <taxon>Cryptophyceae</taxon>
        <taxon>Pyrenomonadales</taxon>
        <taxon>Pyrenomonadaceae</taxon>
        <taxon>Rhodomonas</taxon>
    </lineage>
</organism>
<feature type="binding site" evidence="5">
    <location>
        <position position="96"/>
    </location>
    <ligand>
        <name>chlorophyll a</name>
        <dbReference type="ChEBI" id="CHEBI:58416"/>
        <label>1</label>
    </ligand>
</feature>
<evidence type="ECO:0000256" key="1">
    <source>
        <dbReference type="ARBA" id="ARBA00004229"/>
    </source>
</evidence>
<keyword evidence="2" id="KW-0150">Chloroplast</keyword>
<keyword evidence="6" id="KW-0732">Signal</keyword>
<keyword evidence="3" id="KW-0602">Photosynthesis</keyword>
<dbReference type="GO" id="GO:0016020">
    <property type="term" value="C:membrane"/>
    <property type="evidence" value="ECO:0007669"/>
    <property type="project" value="InterPro"/>
</dbReference>
<feature type="binding site" evidence="5">
    <location>
        <position position="209"/>
    </location>
    <ligand>
        <name>chlorophyll a</name>
        <dbReference type="ChEBI" id="CHEBI:58416"/>
        <label>1</label>
    </ligand>
</feature>
<dbReference type="GO" id="GO:0009507">
    <property type="term" value="C:chloroplast"/>
    <property type="evidence" value="ECO:0007669"/>
    <property type="project" value="UniProtKB-SubCell"/>
</dbReference>
<keyword evidence="5" id="KW-0148">Chlorophyll</keyword>
<feature type="binding site" description="axial binding residue" evidence="5">
    <location>
        <position position="101"/>
    </location>
    <ligand>
        <name>chlorophyll b</name>
        <dbReference type="ChEBI" id="CHEBI:61721"/>
        <label>1</label>
    </ligand>
    <ligandPart>
        <name>Mg</name>
        <dbReference type="ChEBI" id="CHEBI:25107"/>
    </ligandPart>
</feature>
<gene>
    <name evidence="7" type="primary">lhcc6</name>
</gene>
<evidence type="ECO:0000256" key="4">
    <source>
        <dbReference type="ARBA" id="ARBA00022640"/>
    </source>
</evidence>
<dbReference type="SUPFAM" id="SSF103511">
    <property type="entry name" value="Chlorophyll a-b binding protein"/>
    <property type="match status" value="1"/>
</dbReference>
<feature type="binding site" evidence="5">
    <location>
        <position position="204"/>
    </location>
    <ligand>
        <name>chlorophyll a</name>
        <dbReference type="ChEBI" id="CHEBI:58416"/>
        <label>1</label>
    </ligand>
</feature>
<evidence type="ECO:0000256" key="5">
    <source>
        <dbReference type="PIRSR" id="PIRSR601344-1"/>
    </source>
</evidence>
<dbReference type="EMBL" id="AM050697">
    <property type="protein sequence ID" value="CAJ19158.1"/>
    <property type="molecule type" value="Genomic_DNA"/>
</dbReference>
<feature type="binding site" evidence="5">
    <location>
        <position position="203"/>
    </location>
    <ligand>
        <name>chlorophyll a</name>
        <dbReference type="ChEBI" id="CHEBI:58416"/>
        <label>1</label>
    </ligand>
</feature>
<dbReference type="PANTHER" id="PTHR21649">
    <property type="entry name" value="CHLOROPHYLL A/B BINDING PROTEIN"/>
    <property type="match status" value="1"/>
</dbReference>
<keyword evidence="4" id="KW-0934">Plastid</keyword>
<feature type="binding site" description="axial binding residue" evidence="5">
    <location>
        <position position="171"/>
    </location>
    <ligand>
        <name>chlorophyll b</name>
        <dbReference type="ChEBI" id="CHEBI:61721"/>
        <label>1</label>
    </ligand>
    <ligandPart>
        <name>Mg</name>
        <dbReference type="ChEBI" id="CHEBI:25107"/>
    </ligandPart>
</feature>
<dbReference type="Pfam" id="PF00504">
    <property type="entry name" value="Chloroa_b-bind"/>
    <property type="match status" value="1"/>
</dbReference>
<evidence type="ECO:0000313" key="7">
    <source>
        <dbReference type="EMBL" id="CAJ19158.1"/>
    </source>
</evidence>
<dbReference type="InterPro" id="IPR001344">
    <property type="entry name" value="Chloro_AB-bd_pln"/>
</dbReference>
<evidence type="ECO:0000256" key="2">
    <source>
        <dbReference type="ARBA" id="ARBA00022528"/>
    </source>
</evidence>
<proteinExistence type="predicted"/>
<feature type="binding site" evidence="5">
    <location>
        <position position="99"/>
    </location>
    <ligand>
        <name>chlorophyll a</name>
        <dbReference type="ChEBI" id="CHEBI:58416"/>
        <label>1</label>
    </ligand>
</feature>
<feature type="chain" id="PRO_5004238673" evidence="6">
    <location>
        <begin position="18"/>
        <end position="235"/>
    </location>
</feature>
<feature type="binding site" evidence="5">
    <location>
        <position position="207"/>
    </location>
    <ligand>
        <name>chlorophyll a</name>
        <dbReference type="ChEBI" id="CHEBI:58416"/>
        <label>1</label>
    </ligand>
</feature>
<protein>
    <submittedName>
        <fullName evidence="7">Light-harvesting complex protein Lhcc6</fullName>
    </submittedName>
</protein>